<dbReference type="EMBL" id="BARU01008961">
    <property type="protein sequence ID" value="GAH46413.1"/>
    <property type="molecule type" value="Genomic_DNA"/>
</dbReference>
<organism evidence="1">
    <name type="scientific">marine sediment metagenome</name>
    <dbReference type="NCBI Taxonomy" id="412755"/>
    <lineage>
        <taxon>unclassified sequences</taxon>
        <taxon>metagenomes</taxon>
        <taxon>ecological metagenomes</taxon>
    </lineage>
</organism>
<sequence length="41" mass="4645">ITRDYTESFCILDVHLDPQDIAPILQRVAGMLSKKRQDSGN</sequence>
<accession>X1HM84</accession>
<feature type="non-terminal residue" evidence="1">
    <location>
        <position position="1"/>
    </location>
</feature>
<evidence type="ECO:0000313" key="1">
    <source>
        <dbReference type="EMBL" id="GAH46413.1"/>
    </source>
</evidence>
<name>X1HM84_9ZZZZ</name>
<gene>
    <name evidence="1" type="ORF">S03H2_17379</name>
</gene>
<dbReference type="AlphaFoldDB" id="X1HM84"/>
<comment type="caution">
    <text evidence="1">The sequence shown here is derived from an EMBL/GenBank/DDBJ whole genome shotgun (WGS) entry which is preliminary data.</text>
</comment>
<proteinExistence type="predicted"/>
<reference evidence="1" key="1">
    <citation type="journal article" date="2014" name="Front. Microbiol.">
        <title>High frequency of phylogenetically diverse reductive dehalogenase-homologous genes in deep subseafloor sedimentary metagenomes.</title>
        <authorList>
            <person name="Kawai M."/>
            <person name="Futagami T."/>
            <person name="Toyoda A."/>
            <person name="Takaki Y."/>
            <person name="Nishi S."/>
            <person name="Hori S."/>
            <person name="Arai W."/>
            <person name="Tsubouchi T."/>
            <person name="Morono Y."/>
            <person name="Uchiyama I."/>
            <person name="Ito T."/>
            <person name="Fujiyama A."/>
            <person name="Inagaki F."/>
            <person name="Takami H."/>
        </authorList>
    </citation>
    <scope>NUCLEOTIDE SEQUENCE</scope>
    <source>
        <strain evidence="1">Expedition CK06-06</strain>
    </source>
</reference>
<protein>
    <submittedName>
        <fullName evidence="1">Uncharacterized protein</fullName>
    </submittedName>
</protein>